<dbReference type="EMBL" id="CAKOGL010000028">
    <property type="protein sequence ID" value="CAH2105885.1"/>
    <property type="molecule type" value="Genomic_DNA"/>
</dbReference>
<comment type="similarity">
    <text evidence="1">Belongs to the peptidase M1 family.</text>
</comment>
<feature type="domain" description="Aminopeptidase N-like N-terminal" evidence="5">
    <location>
        <begin position="28"/>
        <end position="198"/>
    </location>
</feature>
<dbReference type="InterPro" id="IPR027268">
    <property type="entry name" value="Peptidase_M4/M1_CTD_sf"/>
</dbReference>
<dbReference type="SUPFAM" id="SSF63737">
    <property type="entry name" value="Leukotriene A4 hydrolase N-terminal domain"/>
    <property type="match status" value="1"/>
</dbReference>
<dbReference type="Pfam" id="PF11838">
    <property type="entry name" value="ERAP1_C"/>
    <property type="match status" value="1"/>
</dbReference>
<organism evidence="6 7">
    <name type="scientific">Euphydryas editha</name>
    <name type="common">Edith's checkerspot</name>
    <dbReference type="NCBI Taxonomy" id="104508"/>
    <lineage>
        <taxon>Eukaryota</taxon>
        <taxon>Metazoa</taxon>
        <taxon>Ecdysozoa</taxon>
        <taxon>Arthropoda</taxon>
        <taxon>Hexapoda</taxon>
        <taxon>Insecta</taxon>
        <taxon>Pterygota</taxon>
        <taxon>Neoptera</taxon>
        <taxon>Endopterygota</taxon>
        <taxon>Lepidoptera</taxon>
        <taxon>Glossata</taxon>
        <taxon>Ditrysia</taxon>
        <taxon>Papilionoidea</taxon>
        <taxon>Nymphalidae</taxon>
        <taxon>Nymphalinae</taxon>
        <taxon>Euphydryas</taxon>
    </lineage>
</organism>
<gene>
    <name evidence="6" type="ORF">EEDITHA_LOCUS20085</name>
</gene>
<dbReference type="SUPFAM" id="SSF55486">
    <property type="entry name" value="Metalloproteases ('zincins'), catalytic domain"/>
    <property type="match status" value="1"/>
</dbReference>
<dbReference type="PANTHER" id="PTHR11533">
    <property type="entry name" value="PROTEASE M1 ZINC METALLOPROTEASE"/>
    <property type="match status" value="1"/>
</dbReference>
<dbReference type="Gene3D" id="1.25.50.20">
    <property type="match status" value="1"/>
</dbReference>
<name>A0AAU9V557_EUPED</name>
<dbReference type="Gene3D" id="1.10.390.10">
    <property type="entry name" value="Neutral Protease Domain 2"/>
    <property type="match status" value="1"/>
</dbReference>
<dbReference type="GO" id="GO:0016020">
    <property type="term" value="C:membrane"/>
    <property type="evidence" value="ECO:0007669"/>
    <property type="project" value="TreeGrafter"/>
</dbReference>
<evidence type="ECO:0000256" key="2">
    <source>
        <dbReference type="SAM" id="Phobius"/>
    </source>
</evidence>
<evidence type="ECO:0000313" key="6">
    <source>
        <dbReference type="EMBL" id="CAH2105885.1"/>
    </source>
</evidence>
<evidence type="ECO:0000313" key="7">
    <source>
        <dbReference type="Proteomes" id="UP001153954"/>
    </source>
</evidence>
<feature type="domain" description="ERAP1-like C-terminal" evidence="4">
    <location>
        <begin position="584"/>
        <end position="777"/>
    </location>
</feature>
<dbReference type="GO" id="GO:0070006">
    <property type="term" value="F:metalloaminopeptidase activity"/>
    <property type="evidence" value="ECO:0007669"/>
    <property type="project" value="TreeGrafter"/>
</dbReference>
<evidence type="ECO:0000256" key="1">
    <source>
        <dbReference type="ARBA" id="ARBA00010136"/>
    </source>
</evidence>
<evidence type="ECO:0008006" key="8">
    <source>
        <dbReference type="Google" id="ProtNLM"/>
    </source>
</evidence>
<protein>
    <recommendedName>
        <fullName evidence="8">Aminopeptidase</fullName>
    </recommendedName>
</protein>
<comment type="caution">
    <text evidence="6">The sequence shown here is derived from an EMBL/GenBank/DDBJ whole genome shotgun (WGS) entry which is preliminary data.</text>
</comment>
<dbReference type="GO" id="GO:0005615">
    <property type="term" value="C:extracellular space"/>
    <property type="evidence" value="ECO:0007669"/>
    <property type="project" value="TreeGrafter"/>
</dbReference>
<keyword evidence="2" id="KW-0812">Transmembrane</keyword>
<dbReference type="AlphaFoldDB" id="A0AAU9V557"/>
<evidence type="ECO:0000259" key="5">
    <source>
        <dbReference type="Pfam" id="PF17900"/>
    </source>
</evidence>
<evidence type="ECO:0000259" key="3">
    <source>
        <dbReference type="Pfam" id="PF01433"/>
    </source>
</evidence>
<feature type="transmembrane region" description="Helical" evidence="2">
    <location>
        <begin position="831"/>
        <end position="850"/>
    </location>
</feature>
<dbReference type="InterPro" id="IPR042097">
    <property type="entry name" value="Aminopeptidase_N-like_N_sf"/>
</dbReference>
<dbReference type="GO" id="GO:0042277">
    <property type="term" value="F:peptide binding"/>
    <property type="evidence" value="ECO:0007669"/>
    <property type="project" value="TreeGrafter"/>
</dbReference>
<dbReference type="InterPro" id="IPR050344">
    <property type="entry name" value="Peptidase_M1_aminopeptidases"/>
</dbReference>
<evidence type="ECO:0000259" key="4">
    <source>
        <dbReference type="Pfam" id="PF11838"/>
    </source>
</evidence>
<reference evidence="6" key="1">
    <citation type="submission" date="2022-03" db="EMBL/GenBank/DDBJ databases">
        <authorList>
            <person name="Tunstrom K."/>
        </authorList>
    </citation>
    <scope>NUCLEOTIDE SEQUENCE</scope>
</reference>
<dbReference type="InterPro" id="IPR045357">
    <property type="entry name" value="Aminopeptidase_N-like_N"/>
</dbReference>
<dbReference type="Pfam" id="PF01433">
    <property type="entry name" value="Peptidase_M1"/>
    <property type="match status" value="1"/>
</dbReference>
<dbReference type="GO" id="GO:0006508">
    <property type="term" value="P:proteolysis"/>
    <property type="evidence" value="ECO:0007669"/>
    <property type="project" value="TreeGrafter"/>
</dbReference>
<sequence>MLIYFLILIASTSAYVLEEECLNYTVYPVQYELTLIPHIYKDGNSFYDCEIVITIIANAPNVNVIELDARDLEIKSGSIQVLDNNINLVNQYRPYEFDNRRGKLFIYLREPLKQYSVSRTQYFVKISFTKQVSFSSDGIFVVEYDGDDRKPKFLYTTRLSPNKAKYFFPCFDNPLFEAVFKFKVYVAAPQTGLQYCNTTLVIAKESKQQISKDSYTIIEYMPSPQISLHQVGFHHSNFGSRQITTKKPNDTLVIWAPVSTLNHYTFILNFGEAIIYLIHEYALIDLPLVYGPINIVAVPTLLNGYEIDSWNLLTIGDNRLANIYEYTSIKQMERMMFELAQQLSRIWLGNPGELQRTRWKEEWFKEGVATYIAYYLLTQYNHGELVLKQRGPIEKYGLEMRHKAMAVDWHHTTPALAIFNRTLAIEIPSRYKELVTMKTATLLWMVENWLGSEKFHQALVKYINSRRGKYISLTDFMINLDRDTVECLHQFFNGSTSSRVLNSWFHQAGYPVVNVQVLRDRTPNVVQLKQRKFSFTEQNRFDSNYLIPISYIVQNNRNCFNCFQPRFTIGSQTYTFRENLNGGWIILNTNASGYYRVNYDDETWRLIAKSLKEDHTAIGELNRAQIVNDVFALYAAGDLREDIAIEVLDYLNKEISLVVWESVISGYELFKIEDVKMTKILYEEWQQFIQKKISTIYRRLMVNVEQRPNTRLFRSNIVEFACEIKYRPCLNEMRRYYADHTNAKTRLNPDFREACYYTVIHDARDGIGTKLNRFETEDKLLAEHKVREESRFFYRIPVGIPKPLPMMMSTTTTTTTEVTLISTPKPFNGGAASFASLFSLILGINLFFILQ</sequence>
<accession>A0AAU9V557</accession>
<dbReference type="PANTHER" id="PTHR11533:SF21">
    <property type="entry name" value="AMINOPEPTIDASE"/>
    <property type="match status" value="1"/>
</dbReference>
<dbReference type="InterPro" id="IPR024571">
    <property type="entry name" value="ERAP1-like_C_dom"/>
</dbReference>
<dbReference type="GO" id="GO:0043171">
    <property type="term" value="P:peptide catabolic process"/>
    <property type="evidence" value="ECO:0007669"/>
    <property type="project" value="TreeGrafter"/>
</dbReference>
<dbReference type="InterPro" id="IPR014782">
    <property type="entry name" value="Peptidase_M1_dom"/>
</dbReference>
<keyword evidence="7" id="KW-1185">Reference proteome</keyword>
<keyword evidence="2" id="KW-1133">Transmembrane helix</keyword>
<dbReference type="GO" id="GO:0008270">
    <property type="term" value="F:zinc ion binding"/>
    <property type="evidence" value="ECO:0007669"/>
    <property type="project" value="InterPro"/>
</dbReference>
<keyword evidence="2" id="KW-0472">Membrane</keyword>
<feature type="domain" description="Peptidase M1 membrane alanine aminopeptidase" evidence="3">
    <location>
        <begin position="285"/>
        <end position="492"/>
    </location>
</feature>
<dbReference type="Proteomes" id="UP001153954">
    <property type="component" value="Unassembled WGS sequence"/>
</dbReference>
<dbReference type="Pfam" id="PF17900">
    <property type="entry name" value="Peptidase_M1_N"/>
    <property type="match status" value="1"/>
</dbReference>
<dbReference type="Gene3D" id="2.60.40.1730">
    <property type="entry name" value="tricorn interacting facor f3 domain"/>
    <property type="match status" value="1"/>
</dbReference>
<dbReference type="Gene3D" id="2.60.40.1910">
    <property type="match status" value="1"/>
</dbReference>
<proteinExistence type="inferred from homology"/>
<dbReference type="GO" id="GO:0005737">
    <property type="term" value="C:cytoplasm"/>
    <property type="evidence" value="ECO:0007669"/>
    <property type="project" value="TreeGrafter"/>
</dbReference>